<dbReference type="SUPFAM" id="SSF54675">
    <property type="entry name" value="Nicotinate/Quinolinate PRTase N-terminal domain-like"/>
    <property type="match status" value="1"/>
</dbReference>
<dbReference type="Proteomes" id="UP000709336">
    <property type="component" value="Unassembled WGS sequence"/>
</dbReference>
<keyword evidence="13" id="KW-1185">Reference proteome</keyword>
<comment type="pathway">
    <text evidence="2">Cofactor biosynthesis; NAD(+) biosynthesis; nicotinate D-ribonucleotide from quinolinate: step 1/1.</text>
</comment>
<keyword evidence="5" id="KW-0662">Pyridine nucleotide biosynthesis</keyword>
<dbReference type="InterPro" id="IPR036068">
    <property type="entry name" value="Nicotinate_pribotase-like_C"/>
</dbReference>
<keyword evidence="7 9" id="KW-0808">Transferase</keyword>
<evidence type="ECO:0000256" key="7">
    <source>
        <dbReference type="ARBA" id="ARBA00022679"/>
    </source>
</evidence>
<keyword evidence="6 9" id="KW-0328">Glycosyltransferase</keyword>
<dbReference type="CDD" id="cd01572">
    <property type="entry name" value="QPRTase"/>
    <property type="match status" value="1"/>
</dbReference>
<evidence type="ECO:0000259" key="11">
    <source>
        <dbReference type="Pfam" id="PF02749"/>
    </source>
</evidence>
<feature type="domain" description="Quinolinate phosphoribosyl transferase N-terminal" evidence="11">
    <location>
        <begin position="30"/>
        <end position="114"/>
    </location>
</feature>
<dbReference type="NCBIfam" id="TIGR00078">
    <property type="entry name" value="nadC"/>
    <property type="match status" value="1"/>
</dbReference>
<dbReference type="InterPro" id="IPR022412">
    <property type="entry name" value="Quinolinate_PRibosylTrfase_N"/>
</dbReference>
<evidence type="ECO:0000259" key="10">
    <source>
        <dbReference type="Pfam" id="PF01729"/>
    </source>
</evidence>
<dbReference type="EC" id="2.4.2.19" evidence="4"/>
<dbReference type="RefSeq" id="WP_169209760.1">
    <property type="nucleotide sequence ID" value="NZ_JAATNW010000002.1"/>
</dbReference>
<dbReference type="PANTHER" id="PTHR32179">
    <property type="entry name" value="NICOTINATE-NUCLEOTIDE PYROPHOSPHORYLASE [CARBOXYLATING]"/>
    <property type="match status" value="1"/>
</dbReference>
<comment type="caution">
    <text evidence="12">The sequence shown here is derived from an EMBL/GenBank/DDBJ whole genome shotgun (WGS) entry which is preliminary data.</text>
</comment>
<accession>A0ABX1R160</accession>
<comment type="function">
    <text evidence="1">Involved in the catabolism of quinolinic acid (QA).</text>
</comment>
<reference evidence="12 13" key="1">
    <citation type="submission" date="2020-03" db="EMBL/GenBank/DDBJ databases">
        <title>Alteromonas ponticola sp. nov., isolated from seawater.</title>
        <authorList>
            <person name="Yoon J.-H."/>
            <person name="Kim Y.-O."/>
        </authorList>
    </citation>
    <scope>NUCLEOTIDE SEQUENCE [LARGE SCALE GENOMIC DNA]</scope>
    <source>
        <strain evidence="12 13">MYP5</strain>
    </source>
</reference>
<feature type="domain" description="Quinolinate phosphoribosyl transferase C-terminal" evidence="10">
    <location>
        <begin position="117"/>
        <end position="280"/>
    </location>
</feature>
<dbReference type="InterPro" id="IPR013785">
    <property type="entry name" value="Aldolase_TIM"/>
</dbReference>
<evidence type="ECO:0000256" key="2">
    <source>
        <dbReference type="ARBA" id="ARBA00004893"/>
    </source>
</evidence>
<dbReference type="SUPFAM" id="SSF51690">
    <property type="entry name" value="Nicotinate/Quinolinate PRTase C-terminal domain-like"/>
    <property type="match status" value="1"/>
</dbReference>
<evidence type="ECO:0000313" key="12">
    <source>
        <dbReference type="EMBL" id="NMH59196.1"/>
    </source>
</evidence>
<evidence type="ECO:0000256" key="1">
    <source>
        <dbReference type="ARBA" id="ARBA00003237"/>
    </source>
</evidence>
<evidence type="ECO:0000313" key="13">
    <source>
        <dbReference type="Proteomes" id="UP000709336"/>
    </source>
</evidence>
<dbReference type="EMBL" id="JAATNW010000002">
    <property type="protein sequence ID" value="NMH59196.1"/>
    <property type="molecule type" value="Genomic_DNA"/>
</dbReference>
<organism evidence="12 13">
    <name type="scientific">Alteromonas ponticola</name>
    <dbReference type="NCBI Taxonomy" id="2720613"/>
    <lineage>
        <taxon>Bacteria</taxon>
        <taxon>Pseudomonadati</taxon>
        <taxon>Pseudomonadota</taxon>
        <taxon>Gammaproteobacteria</taxon>
        <taxon>Alteromonadales</taxon>
        <taxon>Alteromonadaceae</taxon>
        <taxon>Alteromonas/Salinimonas group</taxon>
        <taxon>Alteromonas</taxon>
    </lineage>
</organism>
<sequence>MNRPSQHAISSQVKIALEEDLGGTIDINNDITACLIDADTHAQAKVITREACTICGVDWVNETFTQIDPEVEITWLVKDGDQTDAGSTLFSVAGNARAILTAERTALNFLQTLSGTATITAKYAKLLAHTDTQILDTRKTLPGMRLAQKYAVQCGGGKNHRIGLFDAYLIKENHIAACGSIPNAISKARQLNPQKPVEVEVENLDQLHQAIDAKADIIMLDNFTNEQIQQAVDINQGRSKLEVSGNITDERLASLSKLGVNYVSSGALTKHVQAIDLSLRLNIKP</sequence>
<dbReference type="Pfam" id="PF01729">
    <property type="entry name" value="QRPTase_C"/>
    <property type="match status" value="1"/>
</dbReference>
<protein>
    <recommendedName>
        <fullName evidence="4">nicotinate-nucleotide diphosphorylase (carboxylating)</fullName>
        <ecNumber evidence="4">2.4.2.19</ecNumber>
    </recommendedName>
    <alternativeName>
        <fullName evidence="8">Quinolinate phosphoribosyltransferase [decarboxylating]</fullName>
    </alternativeName>
</protein>
<proteinExistence type="inferred from homology"/>
<dbReference type="Gene3D" id="3.20.20.70">
    <property type="entry name" value="Aldolase class I"/>
    <property type="match status" value="1"/>
</dbReference>
<dbReference type="InterPro" id="IPR027277">
    <property type="entry name" value="NadC/ModD"/>
</dbReference>
<evidence type="ECO:0000256" key="9">
    <source>
        <dbReference type="PIRNR" id="PIRNR006250"/>
    </source>
</evidence>
<comment type="similarity">
    <text evidence="3 9">Belongs to the NadC/ModD family.</text>
</comment>
<dbReference type="PIRSF" id="PIRSF006250">
    <property type="entry name" value="NadC_ModD"/>
    <property type="match status" value="1"/>
</dbReference>
<dbReference type="Pfam" id="PF02749">
    <property type="entry name" value="QRPTase_N"/>
    <property type="match status" value="1"/>
</dbReference>
<dbReference type="InterPro" id="IPR002638">
    <property type="entry name" value="Quinolinate_PRibosylTrfase_C"/>
</dbReference>
<name>A0ABX1R160_9ALTE</name>
<evidence type="ECO:0000256" key="3">
    <source>
        <dbReference type="ARBA" id="ARBA00009400"/>
    </source>
</evidence>
<dbReference type="Gene3D" id="3.90.1170.20">
    <property type="entry name" value="Quinolinate phosphoribosyl transferase, N-terminal domain"/>
    <property type="match status" value="1"/>
</dbReference>
<dbReference type="InterPro" id="IPR004393">
    <property type="entry name" value="NadC"/>
</dbReference>
<evidence type="ECO:0000256" key="6">
    <source>
        <dbReference type="ARBA" id="ARBA00022676"/>
    </source>
</evidence>
<evidence type="ECO:0000256" key="5">
    <source>
        <dbReference type="ARBA" id="ARBA00022642"/>
    </source>
</evidence>
<evidence type="ECO:0000256" key="4">
    <source>
        <dbReference type="ARBA" id="ARBA00011944"/>
    </source>
</evidence>
<dbReference type="PANTHER" id="PTHR32179:SF3">
    <property type="entry name" value="NICOTINATE-NUCLEOTIDE PYROPHOSPHORYLASE [CARBOXYLATING]"/>
    <property type="match status" value="1"/>
</dbReference>
<dbReference type="InterPro" id="IPR037128">
    <property type="entry name" value="Quinolinate_PRibosylTase_N_sf"/>
</dbReference>
<evidence type="ECO:0000256" key="8">
    <source>
        <dbReference type="ARBA" id="ARBA00033102"/>
    </source>
</evidence>
<gene>
    <name evidence="12" type="primary">nadC</name>
    <name evidence="12" type="ORF">HCJ96_04080</name>
</gene>